<dbReference type="SUPFAM" id="SSF57501">
    <property type="entry name" value="Cystine-knot cytokines"/>
    <property type="match status" value="1"/>
</dbReference>
<evidence type="ECO:0000313" key="6">
    <source>
        <dbReference type="Proteomes" id="UP000694924"/>
    </source>
</evidence>
<dbReference type="Proteomes" id="UP000694924">
    <property type="component" value="Unplaced"/>
</dbReference>
<evidence type="ECO:0000256" key="2">
    <source>
        <dbReference type="ARBA" id="ARBA00023157"/>
    </source>
</evidence>
<evidence type="ECO:0000313" key="10">
    <source>
        <dbReference type="RefSeq" id="XP_015180466.1"/>
    </source>
</evidence>
<evidence type="ECO:0000313" key="8">
    <source>
        <dbReference type="RefSeq" id="XP_015180464.1"/>
    </source>
</evidence>
<name>A0ABM1IJS6_POLDO</name>
<evidence type="ECO:0000313" key="7">
    <source>
        <dbReference type="RefSeq" id="XP_015180463.1"/>
    </source>
</evidence>
<dbReference type="RefSeq" id="XP_015180465.1">
    <property type="nucleotide sequence ID" value="XM_015324979.1"/>
</dbReference>
<dbReference type="InterPro" id="IPR052444">
    <property type="entry name" value="Spz/Toll_ligand-like"/>
</dbReference>
<proteinExistence type="predicted"/>
<dbReference type="RefSeq" id="XP_015180464.1">
    <property type="nucleotide sequence ID" value="XM_015324978.1"/>
</dbReference>
<dbReference type="InterPro" id="IPR032104">
    <property type="entry name" value="Spaetzle"/>
</dbReference>
<dbReference type="RefSeq" id="XP_015180466.1">
    <property type="nucleotide sequence ID" value="XM_015324980.1"/>
</dbReference>
<keyword evidence="1 4" id="KW-0732">Signal</keyword>
<evidence type="ECO:0000256" key="4">
    <source>
        <dbReference type="SAM" id="SignalP"/>
    </source>
</evidence>
<dbReference type="RefSeq" id="XP_015180463.1">
    <property type="nucleotide sequence ID" value="XM_015324977.1"/>
</dbReference>
<evidence type="ECO:0000259" key="5">
    <source>
        <dbReference type="Pfam" id="PF16077"/>
    </source>
</evidence>
<keyword evidence="2" id="KW-1015">Disulfide bond</keyword>
<keyword evidence="3" id="KW-0325">Glycoprotein</keyword>
<keyword evidence="6" id="KW-1185">Reference proteome</keyword>
<dbReference type="InterPro" id="IPR029034">
    <property type="entry name" value="Cystine-knot_cytokine"/>
</dbReference>
<sequence>MTKQDTLSRIFLNTCLILLFFKNVRTYPQVKVDKSMQNGNQTIARFNRENQLSISESNFTHGPNTNSRARLFQNDNPELLNQANRHDRIDGKFVFPTDNRPYTDSLSSISSRILAPVCHGSTYCERVYDYPEETINNAIQQNSSIQFFATTDVLPDITKRIGVGNTPLCASNEKIIYPRSAESKTKEWFVIVNQDNFKQGVRIETCGSSNENSMCNIKGMSLAEGYKSTCKQKFIYRQMAAISKDGKIFPEMFRFPSSCCCHVKFTVDPVGRLGIRSKALTSKSLL</sequence>
<gene>
    <name evidence="7 8 9 10" type="primary">LOC107068516</name>
</gene>
<feature type="chain" id="PRO_5045022444" evidence="4">
    <location>
        <begin position="27"/>
        <end position="286"/>
    </location>
</feature>
<dbReference type="Pfam" id="PF16077">
    <property type="entry name" value="Spaetzle"/>
    <property type="match status" value="1"/>
</dbReference>
<evidence type="ECO:0000256" key="1">
    <source>
        <dbReference type="ARBA" id="ARBA00022729"/>
    </source>
</evidence>
<evidence type="ECO:0000256" key="3">
    <source>
        <dbReference type="ARBA" id="ARBA00023180"/>
    </source>
</evidence>
<dbReference type="PANTHER" id="PTHR23199">
    <property type="entry name" value="NEUROTROPHIN 1-RELATED"/>
    <property type="match status" value="1"/>
</dbReference>
<dbReference type="GeneID" id="107068516"/>
<dbReference type="Gene3D" id="2.10.90.10">
    <property type="entry name" value="Cystine-knot cytokines"/>
    <property type="match status" value="1"/>
</dbReference>
<feature type="domain" description="Spaetzle" evidence="5">
    <location>
        <begin position="167"/>
        <end position="263"/>
    </location>
</feature>
<evidence type="ECO:0000313" key="9">
    <source>
        <dbReference type="RefSeq" id="XP_015180465.1"/>
    </source>
</evidence>
<reference evidence="7 8" key="1">
    <citation type="submission" date="2025-05" db="UniProtKB">
        <authorList>
            <consortium name="RefSeq"/>
        </authorList>
    </citation>
    <scope>IDENTIFICATION</scope>
    <source>
        <tissue evidence="7 8">Whole body</tissue>
    </source>
</reference>
<feature type="signal peptide" evidence="4">
    <location>
        <begin position="1"/>
        <end position="26"/>
    </location>
</feature>
<organism evidence="6 7">
    <name type="scientific">Polistes dominula</name>
    <name type="common">European paper wasp</name>
    <name type="synonym">Vespa dominula</name>
    <dbReference type="NCBI Taxonomy" id="743375"/>
    <lineage>
        <taxon>Eukaryota</taxon>
        <taxon>Metazoa</taxon>
        <taxon>Ecdysozoa</taxon>
        <taxon>Arthropoda</taxon>
        <taxon>Hexapoda</taxon>
        <taxon>Insecta</taxon>
        <taxon>Pterygota</taxon>
        <taxon>Neoptera</taxon>
        <taxon>Endopterygota</taxon>
        <taxon>Hymenoptera</taxon>
        <taxon>Apocrita</taxon>
        <taxon>Aculeata</taxon>
        <taxon>Vespoidea</taxon>
        <taxon>Vespidae</taxon>
        <taxon>Polistinae</taxon>
        <taxon>Polistini</taxon>
        <taxon>Polistes</taxon>
    </lineage>
</organism>
<dbReference type="PANTHER" id="PTHR23199:SF12">
    <property type="entry name" value="NEUROTROPHIN 1-RELATED"/>
    <property type="match status" value="1"/>
</dbReference>
<protein>
    <submittedName>
        <fullName evidence="7 8">Protein spaetzle isoform X1</fullName>
    </submittedName>
</protein>
<accession>A0ABM1IJS6</accession>